<gene>
    <name evidence="2" type="ORF">AT959_12250</name>
</gene>
<evidence type="ECO:0000259" key="1">
    <source>
        <dbReference type="Pfam" id="PF00534"/>
    </source>
</evidence>
<dbReference type="CDD" id="cd03801">
    <property type="entry name" value="GT4_PimA-like"/>
    <property type="match status" value="1"/>
</dbReference>
<keyword evidence="3" id="KW-1185">Reference proteome</keyword>
<feature type="domain" description="Glycosyl transferase family 1" evidence="1">
    <location>
        <begin position="180"/>
        <end position="308"/>
    </location>
</feature>
<dbReference type="SUPFAM" id="SSF53756">
    <property type="entry name" value="UDP-Glycosyltransferase/glycogen phosphorylase"/>
    <property type="match status" value="2"/>
</dbReference>
<proteinExistence type="predicted"/>
<evidence type="ECO:0000313" key="2">
    <source>
        <dbReference type="EMBL" id="KXB30139.1"/>
    </source>
</evidence>
<organism evidence="2 3">
    <name type="scientific">Dechloromonas denitrificans</name>
    <dbReference type="NCBI Taxonomy" id="281362"/>
    <lineage>
        <taxon>Bacteria</taxon>
        <taxon>Pseudomonadati</taxon>
        <taxon>Pseudomonadota</taxon>
        <taxon>Betaproteobacteria</taxon>
        <taxon>Rhodocyclales</taxon>
        <taxon>Azonexaceae</taxon>
        <taxon>Dechloromonas</taxon>
    </lineage>
</organism>
<dbReference type="AlphaFoldDB" id="A0A133XGT8"/>
<dbReference type="RefSeq" id="WP_066883466.1">
    <property type="nucleotide sequence ID" value="NZ_LODL01000021.1"/>
</dbReference>
<dbReference type="Proteomes" id="UP000070186">
    <property type="component" value="Unassembled WGS sequence"/>
</dbReference>
<reference evidence="2 3" key="1">
    <citation type="submission" date="2015-12" db="EMBL/GenBank/DDBJ databases">
        <title>Nitrous oxide reduction kinetics distinguish bacteria harboring typical versus atypical NosZ.</title>
        <authorList>
            <person name="Yoon S."/>
            <person name="Nissen S."/>
            <person name="Park D."/>
            <person name="Sanford R.A."/>
            <person name="Loeffler F.E."/>
        </authorList>
    </citation>
    <scope>NUCLEOTIDE SEQUENCE [LARGE SCALE GENOMIC DNA]</scope>
    <source>
        <strain evidence="2 3">ATCC BAA-841</strain>
    </source>
</reference>
<dbReference type="EMBL" id="LODL01000021">
    <property type="protein sequence ID" value="KXB30139.1"/>
    <property type="molecule type" value="Genomic_DNA"/>
</dbReference>
<protein>
    <recommendedName>
        <fullName evidence="1">Glycosyl transferase family 1 domain-containing protein</fullName>
    </recommendedName>
</protein>
<dbReference type="PANTHER" id="PTHR46656">
    <property type="entry name" value="PUTATIVE-RELATED"/>
    <property type="match status" value="1"/>
</dbReference>
<dbReference type="PANTHER" id="PTHR46656:SF3">
    <property type="entry name" value="PUTATIVE-RELATED"/>
    <property type="match status" value="1"/>
</dbReference>
<dbReference type="STRING" id="281362.AT959_12250"/>
<dbReference type="InterPro" id="IPR001296">
    <property type="entry name" value="Glyco_trans_1"/>
</dbReference>
<evidence type="ECO:0000313" key="3">
    <source>
        <dbReference type="Proteomes" id="UP000070186"/>
    </source>
</evidence>
<comment type="caution">
    <text evidence="2">The sequence shown here is derived from an EMBL/GenBank/DDBJ whole genome shotgun (WGS) entry which is preliminary data.</text>
</comment>
<accession>A0A133XGT8</accession>
<dbReference type="Gene3D" id="3.40.50.2000">
    <property type="entry name" value="Glycogen Phosphorylase B"/>
    <property type="match status" value="2"/>
</dbReference>
<dbReference type="Pfam" id="PF00534">
    <property type="entry name" value="Glycos_transf_1"/>
    <property type="match status" value="1"/>
</dbReference>
<sequence>MMQQKAIAQNQDIIWRLEGPFDSTYSLALLNREIARALSAQGVDVALFSTEGPGDFVPSRDFLEKNPDLGAMNQRADVVGHSEASVTSRNLYPPRVADMACERNLMHSYAWEESGFPPDWVRAFNRHLTGVTCLSSHVLRILRDNGVSVPMAVSGCGVDHWERIEASSESVLDDLAPRSFRFLHVSSFFPRKGPDALLEAYGRAFTVADDVSLIIKTFPNPHNRIREQLEAMRAKFPGYPHVIVIEEDLPDADLKALYLRCHVLVAPSCAEGFGLPLAEAMLTGMPVIVTGWSGQMDFCTKQNAWLVDYTYEQADTHFNLKPSAWAAIDVDALAATMQGALHSKESVRRAMARRGRDLLLKKFTWARVAERLVDFYRAPAGDRFGLPSIGWVSTWNAKCGIATYSEHLVVGMRNKPIMLAARTDALLQPDGDNCLRCWSVSDDDDLAELSRIVDQKGLDVIVIQFNFGFFHHTHLRRFLERQKAAGRVIVLDMHATQDPPQAPHKNLLNYVPALALADRLLTHSIADMNRLKSCGLNENLMLFPHGILDLPSSPSSQSVVPTIATYGFCLPHKGLEQVVDAIALLRDVGERVDLRMINAEYPVDFSADLARELRARVARLGLDEQVMIETRFLPDEESISLLLGADLVLFVYHPTSESASGAVRYGLACGKPTLVTDLPIFAEFGDSVWRVNDSSPGLLAHTLREVLGHIRSGSPEHQYKQQLGDAWRAQHRYSWLSERLEGMLQGLHSDVSFS</sequence>
<dbReference type="GO" id="GO:0016757">
    <property type="term" value="F:glycosyltransferase activity"/>
    <property type="evidence" value="ECO:0007669"/>
    <property type="project" value="InterPro"/>
</dbReference>
<name>A0A133XGT8_9RHOO</name>